<dbReference type="Proteomes" id="UP001392437">
    <property type="component" value="Unassembled WGS sequence"/>
</dbReference>
<comment type="cofactor">
    <cofactor evidence="1 7">
        <name>heme</name>
        <dbReference type="ChEBI" id="CHEBI:30413"/>
    </cofactor>
</comment>
<evidence type="ECO:0000256" key="8">
    <source>
        <dbReference type="SAM" id="Phobius"/>
    </source>
</evidence>
<dbReference type="Pfam" id="PF00067">
    <property type="entry name" value="p450"/>
    <property type="match status" value="1"/>
</dbReference>
<dbReference type="GO" id="GO:0016705">
    <property type="term" value="F:oxidoreductase activity, acting on paired donors, with incorporation or reduction of molecular oxygen"/>
    <property type="evidence" value="ECO:0007669"/>
    <property type="project" value="InterPro"/>
</dbReference>
<dbReference type="InterPro" id="IPR002403">
    <property type="entry name" value="Cyt_P450_E_grp-IV"/>
</dbReference>
<reference evidence="9 10" key="1">
    <citation type="submission" date="2023-01" db="EMBL/GenBank/DDBJ databases">
        <title>Analysis of 21 Apiospora genomes using comparative genomics revels a genus with tremendous synthesis potential of carbohydrate active enzymes and secondary metabolites.</title>
        <authorList>
            <person name="Sorensen T."/>
        </authorList>
    </citation>
    <scope>NUCLEOTIDE SEQUENCE [LARGE SCALE GENOMIC DNA]</scope>
    <source>
        <strain evidence="9 10">CBS 117206</strain>
    </source>
</reference>
<evidence type="ECO:0000256" key="2">
    <source>
        <dbReference type="ARBA" id="ARBA00010617"/>
    </source>
</evidence>
<dbReference type="PANTHER" id="PTHR46206">
    <property type="entry name" value="CYTOCHROME P450"/>
    <property type="match status" value="1"/>
</dbReference>
<sequence length="535" mass="60665">MLVQNFADWLHVLIPSLVGYVQIYALPLAIAYFVHLCWHESPAEKNANKLPVVNRILPFEPQLITRIRWGFWAKRILQQAHVEYGDDPYVLARGDMDVTVLPASMIPELNQLPAEVISTREFHAHTLLGHITGIDIVRKTGFHVKVLLNRLSPALPQQIEPMNRRISAAMTRALPQTPGEAAVIKPLELFVEFISEAVALMLYGSPLCDDPEIVRLCHLHTRNSESSYFPSDQVFSGGYVANHEAVFTIVFVMRFVPSWLQSTLVWLLPWKWSLARTWKAIQDVVVPEIERRRKAEQRSDGDEEEHQDCISWMVRDGKTDVEQDPEILAKLVGALTSGSTFSTAGVVSGVIANLSIRPSLLEEVREEIQQVYDETQGNWTNSALNSLPKLDSVMKETARLTPAAMVLYSRHVEDDFTLSTGLKLHKGQRITTVPQIKSMNPETYRDPHTFDGLRHCGGQAFRKVDNDVLTWGSGRWACPGRFVANVMAKMVLVKLILEYDFRLVGDKKLPDVVMHEFTLFNPFTKLEVQRRDQVS</sequence>
<evidence type="ECO:0000256" key="5">
    <source>
        <dbReference type="ARBA" id="ARBA00023004"/>
    </source>
</evidence>
<keyword evidence="10" id="KW-1185">Reference proteome</keyword>
<keyword evidence="6" id="KW-0503">Monooxygenase</keyword>
<feature type="binding site" description="axial binding residue" evidence="7">
    <location>
        <position position="478"/>
    </location>
    <ligand>
        <name>heme</name>
        <dbReference type="ChEBI" id="CHEBI:30413"/>
    </ligand>
    <ligandPart>
        <name>Fe</name>
        <dbReference type="ChEBI" id="CHEBI:18248"/>
    </ligandPart>
</feature>
<name>A0AAW0R388_9PEZI</name>
<evidence type="ECO:0008006" key="11">
    <source>
        <dbReference type="Google" id="ProtNLM"/>
    </source>
</evidence>
<dbReference type="SUPFAM" id="SSF48264">
    <property type="entry name" value="Cytochrome P450"/>
    <property type="match status" value="1"/>
</dbReference>
<organism evidence="9 10">
    <name type="scientific">Apiospora kogelbergensis</name>
    <dbReference type="NCBI Taxonomy" id="1337665"/>
    <lineage>
        <taxon>Eukaryota</taxon>
        <taxon>Fungi</taxon>
        <taxon>Dikarya</taxon>
        <taxon>Ascomycota</taxon>
        <taxon>Pezizomycotina</taxon>
        <taxon>Sordariomycetes</taxon>
        <taxon>Xylariomycetidae</taxon>
        <taxon>Amphisphaeriales</taxon>
        <taxon>Apiosporaceae</taxon>
        <taxon>Apiospora</taxon>
    </lineage>
</organism>
<accession>A0AAW0R388</accession>
<protein>
    <recommendedName>
        <fullName evidence="11">Cytochrome P450</fullName>
    </recommendedName>
</protein>
<dbReference type="GO" id="GO:0005506">
    <property type="term" value="F:iron ion binding"/>
    <property type="evidence" value="ECO:0007669"/>
    <property type="project" value="InterPro"/>
</dbReference>
<evidence type="ECO:0000256" key="3">
    <source>
        <dbReference type="ARBA" id="ARBA00022723"/>
    </source>
</evidence>
<proteinExistence type="inferred from homology"/>
<dbReference type="GO" id="GO:0004497">
    <property type="term" value="F:monooxygenase activity"/>
    <property type="evidence" value="ECO:0007669"/>
    <property type="project" value="UniProtKB-KW"/>
</dbReference>
<dbReference type="GO" id="GO:0020037">
    <property type="term" value="F:heme binding"/>
    <property type="evidence" value="ECO:0007669"/>
    <property type="project" value="InterPro"/>
</dbReference>
<keyword evidence="5 7" id="KW-0408">Iron</keyword>
<dbReference type="PRINTS" id="PR00465">
    <property type="entry name" value="EP450IV"/>
</dbReference>
<keyword evidence="4" id="KW-0560">Oxidoreductase</keyword>
<keyword evidence="8" id="KW-0812">Transmembrane</keyword>
<dbReference type="CDD" id="cd11041">
    <property type="entry name" value="CYP503A1-like"/>
    <property type="match status" value="1"/>
</dbReference>
<evidence type="ECO:0000313" key="10">
    <source>
        <dbReference type="Proteomes" id="UP001392437"/>
    </source>
</evidence>
<dbReference type="AlphaFoldDB" id="A0AAW0R388"/>
<evidence type="ECO:0000256" key="4">
    <source>
        <dbReference type="ARBA" id="ARBA00023002"/>
    </source>
</evidence>
<keyword evidence="7" id="KW-0349">Heme</keyword>
<dbReference type="PANTHER" id="PTHR46206:SF4">
    <property type="entry name" value="P450, PUTATIVE (EUROFUNG)-RELATED"/>
    <property type="match status" value="1"/>
</dbReference>
<keyword evidence="3 7" id="KW-0479">Metal-binding</keyword>
<dbReference type="InterPro" id="IPR036396">
    <property type="entry name" value="Cyt_P450_sf"/>
</dbReference>
<keyword evidence="8" id="KW-0472">Membrane</keyword>
<evidence type="ECO:0000256" key="6">
    <source>
        <dbReference type="ARBA" id="ARBA00023033"/>
    </source>
</evidence>
<dbReference type="InterPro" id="IPR001128">
    <property type="entry name" value="Cyt_P450"/>
</dbReference>
<dbReference type="EMBL" id="JAQQWP010000003">
    <property type="protein sequence ID" value="KAK8123381.1"/>
    <property type="molecule type" value="Genomic_DNA"/>
</dbReference>
<comment type="caution">
    <text evidence="9">The sequence shown here is derived from an EMBL/GenBank/DDBJ whole genome shotgun (WGS) entry which is preliminary data.</text>
</comment>
<dbReference type="Gene3D" id="1.10.630.10">
    <property type="entry name" value="Cytochrome P450"/>
    <property type="match status" value="1"/>
</dbReference>
<evidence type="ECO:0000313" key="9">
    <source>
        <dbReference type="EMBL" id="KAK8123381.1"/>
    </source>
</evidence>
<evidence type="ECO:0000256" key="7">
    <source>
        <dbReference type="PIRSR" id="PIRSR602403-1"/>
    </source>
</evidence>
<keyword evidence="8" id="KW-1133">Transmembrane helix</keyword>
<gene>
    <name evidence="9" type="ORF">PG999_003299</name>
</gene>
<comment type="similarity">
    <text evidence="2">Belongs to the cytochrome P450 family.</text>
</comment>
<evidence type="ECO:0000256" key="1">
    <source>
        <dbReference type="ARBA" id="ARBA00001971"/>
    </source>
</evidence>
<feature type="transmembrane region" description="Helical" evidence="8">
    <location>
        <begin position="12"/>
        <end position="34"/>
    </location>
</feature>